<dbReference type="PRINTS" id="PR01217">
    <property type="entry name" value="PRICHEXTENSN"/>
</dbReference>
<dbReference type="GO" id="GO:0003730">
    <property type="term" value="F:mRNA 3'-UTR binding"/>
    <property type="evidence" value="ECO:0007669"/>
    <property type="project" value="TreeGrafter"/>
</dbReference>
<evidence type="ECO:0000256" key="3">
    <source>
        <dbReference type="PROSITE-ProRule" id="PRU00176"/>
    </source>
</evidence>
<feature type="compositionally biased region" description="Polar residues" evidence="4">
    <location>
        <begin position="483"/>
        <end position="493"/>
    </location>
</feature>
<dbReference type="Pfam" id="PF00076">
    <property type="entry name" value="RRM_1"/>
    <property type="match status" value="2"/>
</dbReference>
<dbReference type="EnsemblMetazoa" id="SCAU011835-RA">
    <property type="protein sequence ID" value="SCAU011835-PA"/>
    <property type="gene ID" value="SCAU011835"/>
</dbReference>
<dbReference type="PANTHER" id="PTHR48026:SF14">
    <property type="entry name" value="HETEROGENEOUS NUCLEAR RIBONUCLEOPROTEIN A1"/>
    <property type="match status" value="1"/>
</dbReference>
<feature type="domain" description="RRM" evidence="5">
    <location>
        <begin position="133"/>
        <end position="210"/>
    </location>
</feature>
<evidence type="ECO:0000259" key="5">
    <source>
        <dbReference type="PROSITE" id="PS50102"/>
    </source>
</evidence>
<reference evidence="6" key="2">
    <citation type="submission" date="2020-05" db="UniProtKB">
        <authorList>
            <consortium name="EnsemblMetazoa"/>
        </authorList>
    </citation>
    <scope>IDENTIFICATION</scope>
    <source>
        <strain evidence="6">USDA</strain>
    </source>
</reference>
<feature type="compositionally biased region" description="Low complexity" evidence="4">
    <location>
        <begin position="451"/>
        <end position="460"/>
    </location>
</feature>
<keyword evidence="1" id="KW-0677">Repeat</keyword>
<gene>
    <name evidence="6" type="primary">106091089</name>
</gene>
<dbReference type="EnsemblMetazoa" id="SCAU011835-RB">
    <property type="protein sequence ID" value="SCAU011835-PB"/>
    <property type="gene ID" value="SCAU011835"/>
</dbReference>
<dbReference type="SMART" id="SM00360">
    <property type="entry name" value="RRM"/>
    <property type="match status" value="2"/>
</dbReference>
<keyword evidence="7" id="KW-1185">Reference proteome</keyword>
<dbReference type="PROSITE" id="PS50102">
    <property type="entry name" value="RRM"/>
    <property type="match status" value="2"/>
</dbReference>
<dbReference type="InterPro" id="IPR000504">
    <property type="entry name" value="RRM_dom"/>
</dbReference>
<feature type="compositionally biased region" description="Basic and acidic residues" evidence="4">
    <location>
        <begin position="212"/>
        <end position="239"/>
    </location>
</feature>
<dbReference type="PANTHER" id="PTHR48026">
    <property type="entry name" value="HOMOLOGOUS TO DROSOPHILA SQD (SQUID) PROTEIN"/>
    <property type="match status" value="1"/>
</dbReference>
<dbReference type="GO" id="GO:0000398">
    <property type="term" value="P:mRNA splicing, via spliceosome"/>
    <property type="evidence" value="ECO:0007669"/>
    <property type="project" value="TreeGrafter"/>
</dbReference>
<reference evidence="7" key="1">
    <citation type="submission" date="2015-05" db="EMBL/GenBank/DDBJ databases">
        <authorList>
            <person name="Wilson R.K."/>
            <person name="Warren W.C."/>
            <person name="Olafson P."/>
        </authorList>
    </citation>
    <scope>NUCLEOTIDE SEQUENCE [LARGE SCALE GENOMIC DNA]</scope>
    <source>
        <strain evidence="7">USDA</strain>
    </source>
</reference>
<dbReference type="InterPro" id="IPR035979">
    <property type="entry name" value="RBD_domain_sf"/>
</dbReference>
<dbReference type="Gene3D" id="3.30.70.330">
    <property type="match status" value="2"/>
</dbReference>
<evidence type="ECO:0000256" key="4">
    <source>
        <dbReference type="SAM" id="MobiDB-lite"/>
    </source>
</evidence>
<feature type="domain" description="RRM" evidence="5">
    <location>
        <begin position="40"/>
        <end position="116"/>
    </location>
</feature>
<evidence type="ECO:0000313" key="6">
    <source>
        <dbReference type="EnsemblMetazoa" id="SCAU011835-PA"/>
    </source>
</evidence>
<evidence type="ECO:0000256" key="1">
    <source>
        <dbReference type="ARBA" id="ARBA00022737"/>
    </source>
</evidence>
<dbReference type="Proteomes" id="UP000095300">
    <property type="component" value="Unassembled WGS sequence"/>
</dbReference>
<evidence type="ECO:0000256" key="2">
    <source>
        <dbReference type="ARBA" id="ARBA00022884"/>
    </source>
</evidence>
<evidence type="ECO:0000313" key="7">
    <source>
        <dbReference type="Proteomes" id="UP000095300"/>
    </source>
</evidence>
<feature type="compositionally biased region" description="Low complexity" evidence="4">
    <location>
        <begin position="241"/>
        <end position="250"/>
    </location>
</feature>
<keyword evidence="2 3" id="KW-0694">RNA-binding</keyword>
<protein>
    <recommendedName>
        <fullName evidence="5">RRM domain-containing protein</fullName>
    </recommendedName>
</protein>
<sequence>MVTTTEKDNDVEEVSQNNENTIDITVSDEDDEICEVEHLRKLFVGGLSGETTEASLRKFYSKYGKVVDSVVMRDNVTKRSRGFGFVTFTKIAMVDKAQASRPHIIDGKKVESKRALPRPEPAAPDNTKGLTVKKLFVAGLKDEHDEDCLKEYFSEFGNVVSVEILVDKTNGKRRGLAFVEFDDYDAVDKVVLQKSHVVKNVLLDVRKSIYKREEPKKPNDKDAAPQKSKEQSNKIDSRIKNGPFPNNNNMPPGPYPGGYPPHMNRQHPTPPQQMPPYQQVPPPAYKQWGPPPPQQYPQGPPPSSYGGYQQQPPMPPPNQNVGPPPNWNNYPPPMANNWNGPPPPPQGPGPLASRPPAWQNNQWAGAAPPPPVAPCPPVPSANQWQNNQWGATAPPAVPAAVGPSANQPPPNWQQPPTPQNNGPPPPAVPHPQTPVMYPPPAVNPAAPPVPNNFGNGYQQNYGGGPTKHPNMYSNRMNPYGGPNQYNNAPTQGYGNPPMPNGNKFRR</sequence>
<dbReference type="GO" id="GO:0098687">
    <property type="term" value="C:chromosomal region"/>
    <property type="evidence" value="ECO:0007669"/>
    <property type="project" value="UniProtKB-ARBA"/>
</dbReference>
<dbReference type="AlphaFoldDB" id="A0A1I8PWU2"/>
<accession>A0A1I8PWU2</accession>
<feature type="compositionally biased region" description="Pro residues" evidence="4">
    <location>
        <begin position="268"/>
        <end position="303"/>
    </location>
</feature>
<dbReference type="GO" id="GO:0071013">
    <property type="term" value="C:catalytic step 2 spliceosome"/>
    <property type="evidence" value="ECO:0007669"/>
    <property type="project" value="TreeGrafter"/>
</dbReference>
<dbReference type="VEuPathDB" id="VectorBase:SCAU011835"/>
<feature type="compositionally biased region" description="Pro residues" evidence="4">
    <location>
        <begin position="312"/>
        <end position="348"/>
    </location>
</feature>
<dbReference type="EnsemblMetazoa" id="SCAU011835-RC">
    <property type="protein sequence ID" value="SCAU011835-PC"/>
    <property type="gene ID" value="SCAU011835"/>
</dbReference>
<name>A0A1I8PWU2_STOCA</name>
<dbReference type="OrthoDB" id="1875751at2759"/>
<feature type="compositionally biased region" description="Pro residues" evidence="4">
    <location>
        <begin position="406"/>
        <end position="450"/>
    </location>
</feature>
<feature type="compositionally biased region" description="Low complexity" evidence="4">
    <location>
        <begin position="390"/>
        <end position="405"/>
    </location>
</feature>
<dbReference type="FunFam" id="3.30.70.330:FF:000040">
    <property type="entry name" value="Heterogeneous nuclear ribonucleoprotein A2/B1"/>
    <property type="match status" value="1"/>
</dbReference>
<dbReference type="InterPro" id="IPR012677">
    <property type="entry name" value="Nucleotide-bd_a/b_plait_sf"/>
</dbReference>
<proteinExistence type="predicted"/>
<dbReference type="STRING" id="35570.A0A1I8PWU2"/>
<feature type="compositionally biased region" description="Pro residues" evidence="4">
    <location>
        <begin position="367"/>
        <end position="379"/>
    </location>
</feature>
<dbReference type="SUPFAM" id="SSF54928">
    <property type="entry name" value="RNA-binding domain, RBD"/>
    <property type="match status" value="2"/>
</dbReference>
<feature type="region of interest" description="Disordered" evidence="4">
    <location>
        <begin position="212"/>
        <end position="506"/>
    </location>
</feature>
<organism evidence="6 7">
    <name type="scientific">Stomoxys calcitrans</name>
    <name type="common">Stable fly</name>
    <name type="synonym">Conops calcitrans</name>
    <dbReference type="NCBI Taxonomy" id="35570"/>
    <lineage>
        <taxon>Eukaryota</taxon>
        <taxon>Metazoa</taxon>
        <taxon>Ecdysozoa</taxon>
        <taxon>Arthropoda</taxon>
        <taxon>Hexapoda</taxon>
        <taxon>Insecta</taxon>
        <taxon>Pterygota</taxon>
        <taxon>Neoptera</taxon>
        <taxon>Endopterygota</taxon>
        <taxon>Diptera</taxon>
        <taxon>Brachycera</taxon>
        <taxon>Muscomorpha</taxon>
        <taxon>Muscoidea</taxon>
        <taxon>Muscidae</taxon>
        <taxon>Stomoxys</taxon>
    </lineage>
</organism>